<evidence type="ECO:0000313" key="12">
    <source>
        <dbReference type="EMBL" id="QDT34238.1"/>
    </source>
</evidence>
<evidence type="ECO:0000313" key="13">
    <source>
        <dbReference type="Proteomes" id="UP000315724"/>
    </source>
</evidence>
<dbReference type="FunFam" id="2.40.50.140:FF:000009">
    <property type="entry name" value="Elongation factor P"/>
    <property type="match status" value="1"/>
</dbReference>
<dbReference type="AlphaFoldDB" id="A0A517QRJ4"/>
<dbReference type="InterPro" id="IPR011768">
    <property type="entry name" value="Transl_elongation_fac_P"/>
</dbReference>
<dbReference type="CDD" id="cd05794">
    <property type="entry name" value="S1_EF-P_repeat_2"/>
    <property type="match status" value="1"/>
</dbReference>
<keyword evidence="5 7" id="KW-0251">Elongation factor</keyword>
<dbReference type="SUPFAM" id="SSF50249">
    <property type="entry name" value="Nucleic acid-binding proteins"/>
    <property type="match status" value="2"/>
</dbReference>
<dbReference type="Pfam" id="PF01132">
    <property type="entry name" value="EFP"/>
    <property type="match status" value="1"/>
</dbReference>
<dbReference type="FunFam" id="2.40.50.140:FF:000004">
    <property type="entry name" value="Elongation factor P"/>
    <property type="match status" value="1"/>
</dbReference>
<comment type="pathway">
    <text evidence="2 7">Protein biosynthesis; polypeptide chain elongation.</text>
</comment>
<dbReference type="RefSeq" id="WP_145201864.1">
    <property type="nucleotide sequence ID" value="NZ_CP036267.1"/>
</dbReference>
<dbReference type="EMBL" id="CP036267">
    <property type="protein sequence ID" value="QDT34238.1"/>
    <property type="molecule type" value="Genomic_DNA"/>
</dbReference>
<evidence type="ECO:0000256" key="7">
    <source>
        <dbReference type="HAMAP-Rule" id="MF_00141"/>
    </source>
</evidence>
<dbReference type="SMART" id="SM00841">
    <property type="entry name" value="Elong-fact-P_C"/>
    <property type="match status" value="1"/>
</dbReference>
<dbReference type="GO" id="GO:0005829">
    <property type="term" value="C:cytosol"/>
    <property type="evidence" value="ECO:0007669"/>
    <property type="project" value="UniProtKB-ARBA"/>
</dbReference>
<dbReference type="InterPro" id="IPR013852">
    <property type="entry name" value="Transl_elong_P/YeiP_CS"/>
</dbReference>
<dbReference type="NCBIfam" id="TIGR00038">
    <property type="entry name" value="efp"/>
    <property type="match status" value="1"/>
</dbReference>
<dbReference type="InterPro" id="IPR015365">
    <property type="entry name" value="Elong-fact-P_C"/>
</dbReference>
<evidence type="ECO:0000256" key="2">
    <source>
        <dbReference type="ARBA" id="ARBA00004815"/>
    </source>
</evidence>
<dbReference type="Proteomes" id="UP000315724">
    <property type="component" value="Chromosome"/>
</dbReference>
<dbReference type="Gene3D" id="2.30.30.30">
    <property type="match status" value="1"/>
</dbReference>
<dbReference type="Pfam" id="PF09285">
    <property type="entry name" value="Elong-fact-P_C"/>
    <property type="match status" value="1"/>
</dbReference>
<dbReference type="SMART" id="SM01185">
    <property type="entry name" value="EFP"/>
    <property type="match status" value="1"/>
</dbReference>
<evidence type="ECO:0000256" key="3">
    <source>
        <dbReference type="ARBA" id="ARBA00009479"/>
    </source>
</evidence>
<dbReference type="SUPFAM" id="SSF50104">
    <property type="entry name" value="Translation proteins SH3-like domain"/>
    <property type="match status" value="1"/>
</dbReference>
<evidence type="ECO:0000256" key="9">
    <source>
        <dbReference type="RuleBase" id="RU004389"/>
    </source>
</evidence>
<dbReference type="OrthoDB" id="9801844at2"/>
<dbReference type="Gene3D" id="2.40.50.140">
    <property type="entry name" value="Nucleic acid-binding proteins"/>
    <property type="match status" value="2"/>
</dbReference>
<dbReference type="InterPro" id="IPR014722">
    <property type="entry name" value="Rib_uL2_dom2"/>
</dbReference>
<dbReference type="PANTHER" id="PTHR30053">
    <property type="entry name" value="ELONGATION FACTOR P"/>
    <property type="match status" value="1"/>
</dbReference>
<gene>
    <name evidence="7 12" type="primary">efp</name>
    <name evidence="12" type="ORF">Mal48_34980</name>
</gene>
<evidence type="ECO:0000256" key="8">
    <source>
        <dbReference type="NCBIfam" id="TIGR00038"/>
    </source>
</evidence>
<keyword evidence="6 7" id="KW-0648">Protein biosynthesis</keyword>
<dbReference type="UniPathway" id="UPA00345"/>
<dbReference type="PROSITE" id="PS01275">
    <property type="entry name" value="EFP"/>
    <property type="match status" value="1"/>
</dbReference>
<evidence type="ECO:0000259" key="11">
    <source>
        <dbReference type="SMART" id="SM01185"/>
    </source>
</evidence>
<keyword evidence="13" id="KW-1185">Reference proteome</keyword>
<dbReference type="InterPro" id="IPR001059">
    <property type="entry name" value="Transl_elong_P/YeiP_cen"/>
</dbReference>
<evidence type="ECO:0000256" key="5">
    <source>
        <dbReference type="ARBA" id="ARBA00022768"/>
    </source>
</evidence>
<feature type="domain" description="Elongation factor P C-terminal" evidence="10">
    <location>
        <begin position="131"/>
        <end position="186"/>
    </location>
</feature>
<dbReference type="PIRSF" id="PIRSF005901">
    <property type="entry name" value="EF-P"/>
    <property type="match status" value="1"/>
</dbReference>
<dbReference type="Pfam" id="PF08207">
    <property type="entry name" value="EFP_N"/>
    <property type="match status" value="1"/>
</dbReference>
<proteinExistence type="inferred from homology"/>
<dbReference type="PANTHER" id="PTHR30053:SF12">
    <property type="entry name" value="ELONGATION FACTOR P (EF-P) FAMILY PROTEIN"/>
    <property type="match status" value="1"/>
</dbReference>
<evidence type="ECO:0000256" key="1">
    <source>
        <dbReference type="ARBA" id="ARBA00004496"/>
    </source>
</evidence>
<evidence type="ECO:0000256" key="6">
    <source>
        <dbReference type="ARBA" id="ARBA00022917"/>
    </source>
</evidence>
<reference evidence="12 13" key="1">
    <citation type="submission" date="2019-02" db="EMBL/GenBank/DDBJ databases">
        <title>Deep-cultivation of Planctomycetes and their phenomic and genomic characterization uncovers novel biology.</title>
        <authorList>
            <person name="Wiegand S."/>
            <person name="Jogler M."/>
            <person name="Boedeker C."/>
            <person name="Pinto D."/>
            <person name="Vollmers J."/>
            <person name="Rivas-Marin E."/>
            <person name="Kohn T."/>
            <person name="Peeters S.H."/>
            <person name="Heuer A."/>
            <person name="Rast P."/>
            <person name="Oberbeckmann S."/>
            <person name="Bunk B."/>
            <person name="Jeske O."/>
            <person name="Meyerdierks A."/>
            <person name="Storesund J.E."/>
            <person name="Kallscheuer N."/>
            <person name="Luecker S."/>
            <person name="Lage O.M."/>
            <person name="Pohl T."/>
            <person name="Merkel B.J."/>
            <person name="Hornburger P."/>
            <person name="Mueller R.-W."/>
            <person name="Bruemmer F."/>
            <person name="Labrenz M."/>
            <person name="Spormann A.M."/>
            <person name="Op den Camp H."/>
            <person name="Overmann J."/>
            <person name="Amann R."/>
            <person name="Jetten M.S.M."/>
            <person name="Mascher T."/>
            <person name="Medema M.H."/>
            <person name="Devos D.P."/>
            <person name="Kaster A.-K."/>
            <person name="Ovreas L."/>
            <person name="Rohde M."/>
            <person name="Galperin M.Y."/>
            <person name="Jogler C."/>
        </authorList>
    </citation>
    <scope>NUCLEOTIDE SEQUENCE [LARGE SCALE GENOMIC DNA]</scope>
    <source>
        <strain evidence="12 13">Mal48</strain>
    </source>
</reference>
<dbReference type="GO" id="GO:0003746">
    <property type="term" value="F:translation elongation factor activity"/>
    <property type="evidence" value="ECO:0007669"/>
    <property type="project" value="UniProtKB-UniRule"/>
</dbReference>
<comment type="similarity">
    <text evidence="3 7 9">Belongs to the elongation factor P family.</text>
</comment>
<evidence type="ECO:0000259" key="10">
    <source>
        <dbReference type="SMART" id="SM00841"/>
    </source>
</evidence>
<comment type="subcellular location">
    <subcellularLocation>
        <location evidence="1 7">Cytoplasm</location>
    </subcellularLocation>
</comment>
<dbReference type="NCBIfam" id="NF001810">
    <property type="entry name" value="PRK00529.1"/>
    <property type="match status" value="1"/>
</dbReference>
<protein>
    <recommendedName>
        <fullName evidence="7 8">Elongation factor P</fullName>
        <shortName evidence="7">EF-P</shortName>
    </recommendedName>
</protein>
<feature type="domain" description="Translation elongation factor P/YeiP central" evidence="11">
    <location>
        <begin position="69"/>
        <end position="123"/>
    </location>
</feature>
<evidence type="ECO:0000256" key="4">
    <source>
        <dbReference type="ARBA" id="ARBA00022490"/>
    </source>
</evidence>
<comment type="function">
    <text evidence="7">Involved in peptide bond synthesis. Stimulates efficient translation and peptide-bond synthesis on native or reconstituted 70S ribosomes in vitro. Probably functions indirectly by altering the affinity of the ribosome for aminoacyl-tRNA, thus increasing their reactivity as acceptors for peptidyl transferase.</text>
</comment>
<accession>A0A517QRJ4</accession>
<dbReference type="InterPro" id="IPR012340">
    <property type="entry name" value="NA-bd_OB-fold"/>
</dbReference>
<dbReference type="InterPro" id="IPR013185">
    <property type="entry name" value="Transl_elong_KOW-like"/>
</dbReference>
<name>A0A517QRJ4_9PLAN</name>
<dbReference type="InterPro" id="IPR020599">
    <property type="entry name" value="Transl_elong_fac_P/YeiP"/>
</dbReference>
<sequence length="190" mass="20830">MPQINAGDFRKGVKVIIEGSPYEMVDCKFVKPGKGQALYKTKLRNLLTASLLDITYRSGDSLEAADVRNADGMYSYFDGSAYVFMDNESFEQVTLAADVCKDQMQFIKEGEPIGLLYWNDQLISISPPKHVILEVTYTVPAAKGNTATNVTKPATVETGAEVGVPAFITEGDRIRINAETGEYLGRETGE</sequence>
<dbReference type="HAMAP" id="MF_00141">
    <property type="entry name" value="EF_P"/>
    <property type="match status" value="1"/>
</dbReference>
<dbReference type="CDD" id="cd04470">
    <property type="entry name" value="S1_EF-P_repeat_1"/>
    <property type="match status" value="1"/>
</dbReference>
<keyword evidence="4 7" id="KW-0963">Cytoplasm</keyword>
<dbReference type="FunFam" id="2.30.30.30:FF:000003">
    <property type="entry name" value="Elongation factor P"/>
    <property type="match status" value="1"/>
</dbReference>
<dbReference type="KEGG" id="tpol:Mal48_34980"/>
<organism evidence="12 13">
    <name type="scientific">Thalassoglobus polymorphus</name>
    <dbReference type="NCBI Taxonomy" id="2527994"/>
    <lineage>
        <taxon>Bacteria</taxon>
        <taxon>Pseudomonadati</taxon>
        <taxon>Planctomycetota</taxon>
        <taxon>Planctomycetia</taxon>
        <taxon>Planctomycetales</taxon>
        <taxon>Planctomycetaceae</taxon>
        <taxon>Thalassoglobus</taxon>
    </lineage>
</organism>
<dbReference type="GO" id="GO:0043043">
    <property type="term" value="P:peptide biosynthetic process"/>
    <property type="evidence" value="ECO:0007669"/>
    <property type="project" value="InterPro"/>
</dbReference>
<dbReference type="InterPro" id="IPR008991">
    <property type="entry name" value="Translation_prot_SH3-like_sf"/>
</dbReference>